<gene>
    <name evidence="2" type="primary">AlNc14C546G12114</name>
    <name evidence="2" type="ORF">ALNC14_136200</name>
</gene>
<evidence type="ECO:0000256" key="1">
    <source>
        <dbReference type="SAM" id="MobiDB-lite"/>
    </source>
</evidence>
<accession>F0X124</accession>
<reference evidence="2" key="2">
    <citation type="submission" date="2011-02" db="EMBL/GenBank/DDBJ databases">
        <authorList>
            <person name="MacLean D."/>
        </authorList>
    </citation>
    <scope>NUCLEOTIDE SEQUENCE</scope>
</reference>
<dbReference type="HOGENOM" id="CLU_1996832_0_0_1"/>
<reference evidence="2" key="1">
    <citation type="journal article" date="2011" name="PLoS Biol.">
        <title>Gene gain and loss during evolution of obligate parasitism in the white rust pathogen of Arabidopsis thaliana.</title>
        <authorList>
            <person name="Kemen E."/>
            <person name="Gardiner A."/>
            <person name="Schultz-Larsen T."/>
            <person name="Kemen A.C."/>
            <person name="Balmuth A.L."/>
            <person name="Robert-Seilaniantz A."/>
            <person name="Bailey K."/>
            <person name="Holub E."/>
            <person name="Studholme D.J."/>
            <person name="Maclean D."/>
            <person name="Jones J.D."/>
        </authorList>
    </citation>
    <scope>NUCLEOTIDE SEQUENCE</scope>
</reference>
<dbReference type="AlphaFoldDB" id="F0X124"/>
<dbReference type="EMBL" id="FR824577">
    <property type="protein sequence ID" value="CCA27476.1"/>
    <property type="molecule type" value="Genomic_DNA"/>
</dbReference>
<organism evidence="2">
    <name type="scientific">Albugo laibachii Nc14</name>
    <dbReference type="NCBI Taxonomy" id="890382"/>
    <lineage>
        <taxon>Eukaryota</taxon>
        <taxon>Sar</taxon>
        <taxon>Stramenopiles</taxon>
        <taxon>Oomycota</taxon>
        <taxon>Peronosporomycetes</taxon>
        <taxon>Albuginales</taxon>
        <taxon>Albuginaceae</taxon>
        <taxon>Albugo</taxon>
    </lineage>
</organism>
<name>F0X124_9STRA</name>
<protein>
    <submittedName>
        <fullName evidence="2">AlNc14C546G12114 protein</fullName>
    </submittedName>
</protein>
<feature type="compositionally biased region" description="Basic and acidic residues" evidence="1">
    <location>
        <begin position="23"/>
        <end position="39"/>
    </location>
</feature>
<sequence>MNDSKQLSTPSVIHHMCAMERRSADAHLQAETKSGDKSRGRPTNGTRNMLDCVLVLELTVDVVDTHNRDHFLFYADCDVTFINLHMLLTTIPPMNHFTMSCSALVVQTATEFCTLTPPILFILLW</sequence>
<feature type="region of interest" description="Disordered" evidence="1">
    <location>
        <begin position="23"/>
        <end position="45"/>
    </location>
</feature>
<proteinExistence type="predicted"/>
<evidence type="ECO:0000313" key="2">
    <source>
        <dbReference type="EMBL" id="CCA27476.1"/>
    </source>
</evidence>